<keyword evidence="2" id="KW-1185">Reference proteome</keyword>
<proteinExistence type="predicted"/>
<protein>
    <submittedName>
        <fullName evidence="1">DddA-like double-stranded DNA deaminase toxin</fullName>
    </submittedName>
</protein>
<dbReference type="InterPro" id="IPR032724">
    <property type="entry name" value="SCP1.201-like"/>
</dbReference>
<comment type="caution">
    <text evidence="1">The sequence shown here is derived from an EMBL/GenBank/DDBJ whole genome shotgun (WGS) entry which is preliminary data.</text>
</comment>
<name>A0ABU5RJI0_9PSEU</name>
<evidence type="ECO:0000313" key="1">
    <source>
        <dbReference type="EMBL" id="MEA5366446.1"/>
    </source>
</evidence>
<reference evidence="1 2" key="1">
    <citation type="submission" date="2023-12" db="EMBL/GenBank/DDBJ databases">
        <title>Amycolatopsis sp. V23-08.</title>
        <authorList>
            <person name="Somphong A."/>
        </authorList>
    </citation>
    <scope>NUCLEOTIDE SEQUENCE [LARGE SCALE GENOMIC DNA]</scope>
    <source>
        <strain evidence="1 2">V23-08</strain>
    </source>
</reference>
<dbReference type="Proteomes" id="UP001304298">
    <property type="component" value="Unassembled WGS sequence"/>
</dbReference>
<organism evidence="1 2">
    <name type="scientific">Amycolatopsis heterodermiae</name>
    <dbReference type="NCBI Taxonomy" id="3110235"/>
    <lineage>
        <taxon>Bacteria</taxon>
        <taxon>Bacillati</taxon>
        <taxon>Actinomycetota</taxon>
        <taxon>Actinomycetes</taxon>
        <taxon>Pseudonocardiales</taxon>
        <taxon>Pseudonocardiaceae</taxon>
        <taxon>Amycolatopsis</taxon>
    </lineage>
</organism>
<dbReference type="RefSeq" id="WP_323335677.1">
    <property type="nucleotide sequence ID" value="NZ_JAYFSI010000015.1"/>
</dbReference>
<sequence length="128" mass="13987">MRAQLPPPVVRSTGQKTHGRWVDENGQAHEIVSGNDANSAAAWTILQQQGIPLKAAPVTVSHVEQKLAAQMVDEGRQHVDVVLNNRPCRSTFGCDSLLPVMFPAGYSVTVHAPNYRKTFTGGMNPWSR</sequence>
<gene>
    <name evidence="1" type="ORF">VA596_43430</name>
</gene>
<evidence type="ECO:0000313" key="2">
    <source>
        <dbReference type="Proteomes" id="UP001304298"/>
    </source>
</evidence>
<dbReference type="Pfam" id="PF14428">
    <property type="entry name" value="DddA-like"/>
    <property type="match status" value="1"/>
</dbReference>
<accession>A0ABU5RJI0</accession>
<dbReference type="EMBL" id="JAYFSI010000015">
    <property type="protein sequence ID" value="MEA5366446.1"/>
    <property type="molecule type" value="Genomic_DNA"/>
</dbReference>